<organism evidence="1 2">
    <name type="scientific">Steinernema carpocapsae</name>
    <name type="common">Entomopathogenic nematode</name>
    <dbReference type="NCBI Taxonomy" id="34508"/>
    <lineage>
        <taxon>Eukaryota</taxon>
        <taxon>Metazoa</taxon>
        <taxon>Ecdysozoa</taxon>
        <taxon>Nematoda</taxon>
        <taxon>Chromadorea</taxon>
        <taxon>Rhabditida</taxon>
        <taxon>Tylenchina</taxon>
        <taxon>Panagrolaimomorpha</taxon>
        <taxon>Strongyloidoidea</taxon>
        <taxon>Steinernematidae</taxon>
        <taxon>Steinernema</taxon>
    </lineage>
</organism>
<gene>
    <name evidence="1" type="ORF">L596_016518</name>
</gene>
<dbReference type="AlphaFoldDB" id="A0A4U5NJ91"/>
<accession>A0A4U5NJ91</accession>
<proteinExistence type="predicted"/>
<protein>
    <submittedName>
        <fullName evidence="1">Uncharacterized protein</fullName>
    </submittedName>
</protein>
<reference evidence="1 2" key="1">
    <citation type="journal article" date="2015" name="Genome Biol.">
        <title>Comparative genomics of Steinernema reveals deeply conserved gene regulatory networks.</title>
        <authorList>
            <person name="Dillman A.R."/>
            <person name="Macchietto M."/>
            <person name="Porter C.F."/>
            <person name="Rogers A."/>
            <person name="Williams B."/>
            <person name="Antoshechkin I."/>
            <person name="Lee M.M."/>
            <person name="Goodwin Z."/>
            <person name="Lu X."/>
            <person name="Lewis E.E."/>
            <person name="Goodrich-Blair H."/>
            <person name="Stock S.P."/>
            <person name="Adams B.J."/>
            <person name="Sternberg P.W."/>
            <person name="Mortazavi A."/>
        </authorList>
    </citation>
    <scope>NUCLEOTIDE SEQUENCE [LARGE SCALE GENOMIC DNA]</scope>
    <source>
        <strain evidence="1 2">ALL</strain>
    </source>
</reference>
<sequence length="153" mass="17040">MFFVHFQSKNVTALIAHKSVLLNIAVVSQPLAEKHARSALWRSTQIVESHKLVYLYQTVLQSAFVALPQCNERADLHSVTILWAPPEQPNFGCLGEPSARQNHNKSGRARSSSASSGEWQLFKSCIAGVKRTCPSFSCSSIGRRAQHQHESHF</sequence>
<keyword evidence="2" id="KW-1185">Reference proteome</keyword>
<evidence type="ECO:0000313" key="2">
    <source>
        <dbReference type="Proteomes" id="UP000298663"/>
    </source>
</evidence>
<reference evidence="1 2" key="2">
    <citation type="journal article" date="2019" name="G3 (Bethesda)">
        <title>Hybrid Assembly of the Genome of the Entomopathogenic Nematode Steinernema carpocapsae Identifies the X-Chromosome.</title>
        <authorList>
            <person name="Serra L."/>
            <person name="Macchietto M."/>
            <person name="Macias-Munoz A."/>
            <person name="McGill C.J."/>
            <person name="Rodriguez I.M."/>
            <person name="Rodriguez B."/>
            <person name="Murad R."/>
            <person name="Mortazavi A."/>
        </authorList>
    </citation>
    <scope>NUCLEOTIDE SEQUENCE [LARGE SCALE GENOMIC DNA]</scope>
    <source>
        <strain evidence="1 2">ALL</strain>
    </source>
</reference>
<dbReference type="EMBL" id="AZBU02000004">
    <property type="protein sequence ID" value="TKR82843.1"/>
    <property type="molecule type" value="Genomic_DNA"/>
</dbReference>
<name>A0A4U5NJ91_STECR</name>
<comment type="caution">
    <text evidence="1">The sequence shown here is derived from an EMBL/GenBank/DDBJ whole genome shotgun (WGS) entry which is preliminary data.</text>
</comment>
<evidence type="ECO:0000313" key="1">
    <source>
        <dbReference type="EMBL" id="TKR82843.1"/>
    </source>
</evidence>
<dbReference type="Proteomes" id="UP000298663">
    <property type="component" value="Unassembled WGS sequence"/>
</dbReference>